<dbReference type="Proteomes" id="UP001153636">
    <property type="component" value="Chromosome 11"/>
</dbReference>
<reference evidence="1" key="1">
    <citation type="submission" date="2022-01" db="EMBL/GenBank/DDBJ databases">
        <authorList>
            <person name="King R."/>
        </authorList>
    </citation>
    <scope>NUCLEOTIDE SEQUENCE</scope>
</reference>
<gene>
    <name evidence="1" type="ORF">PSYICH_LOCUS2384</name>
</gene>
<dbReference type="OrthoDB" id="7291444at2759"/>
<evidence type="ECO:0000313" key="1">
    <source>
        <dbReference type="EMBL" id="CAH1101074.1"/>
    </source>
</evidence>
<accession>A0A9P0G3X1</accession>
<name>A0A9P0G3X1_9CUCU</name>
<sequence>MIVLPAPPPKDYDLDDINKSLVSSHLFTPCGEPRITFPTIAKQCVPIPYREDEEADLSKVPRKKPHRKILEKLMFDEKYSWVTTQGKDDFLIHDMFKKYAVASPIYDPRFMHKEKIFNRSCQYEVGCMDDLRLEKLHKKNIFDEKVFEYHYRKLLEKENAKRPPAIYIRPCKEEPPFWWPLPPDQKVEKKEFKIDLEAKEPPRYFEEPNLTAIVRDDPCKRKKDMSLVGRSFKHHACLWYFEKYPPPNIKFRPKRLGQ</sequence>
<dbReference type="AlphaFoldDB" id="A0A9P0G3X1"/>
<protein>
    <submittedName>
        <fullName evidence="1">Uncharacterized protein</fullName>
    </submittedName>
</protein>
<dbReference type="EMBL" id="OV651823">
    <property type="protein sequence ID" value="CAH1101074.1"/>
    <property type="molecule type" value="Genomic_DNA"/>
</dbReference>
<organism evidence="1 2">
    <name type="scientific">Psylliodes chrysocephalus</name>
    <dbReference type="NCBI Taxonomy" id="3402493"/>
    <lineage>
        <taxon>Eukaryota</taxon>
        <taxon>Metazoa</taxon>
        <taxon>Ecdysozoa</taxon>
        <taxon>Arthropoda</taxon>
        <taxon>Hexapoda</taxon>
        <taxon>Insecta</taxon>
        <taxon>Pterygota</taxon>
        <taxon>Neoptera</taxon>
        <taxon>Endopterygota</taxon>
        <taxon>Coleoptera</taxon>
        <taxon>Polyphaga</taxon>
        <taxon>Cucujiformia</taxon>
        <taxon>Chrysomeloidea</taxon>
        <taxon>Chrysomelidae</taxon>
        <taxon>Galerucinae</taxon>
        <taxon>Alticini</taxon>
        <taxon>Psylliodes</taxon>
    </lineage>
</organism>
<evidence type="ECO:0000313" key="2">
    <source>
        <dbReference type="Proteomes" id="UP001153636"/>
    </source>
</evidence>
<keyword evidence="2" id="KW-1185">Reference proteome</keyword>
<proteinExistence type="predicted"/>